<dbReference type="EMBL" id="RBNI01000677">
    <property type="protein sequence ID" value="RUP51515.1"/>
    <property type="molecule type" value="Genomic_DNA"/>
</dbReference>
<reference evidence="2 3" key="1">
    <citation type="journal article" date="2018" name="New Phytol.">
        <title>Phylogenomics of Endogonaceae and evolution of mycorrhizas within Mucoromycota.</title>
        <authorList>
            <person name="Chang Y."/>
            <person name="Desiro A."/>
            <person name="Na H."/>
            <person name="Sandor L."/>
            <person name="Lipzen A."/>
            <person name="Clum A."/>
            <person name="Barry K."/>
            <person name="Grigoriev I.V."/>
            <person name="Martin F.M."/>
            <person name="Stajich J.E."/>
            <person name="Smith M.E."/>
            <person name="Bonito G."/>
            <person name="Spatafora J.W."/>
        </authorList>
    </citation>
    <scope>NUCLEOTIDE SEQUENCE [LARGE SCALE GENOMIC DNA]</scope>
    <source>
        <strain evidence="2 3">GMNB39</strain>
    </source>
</reference>
<dbReference type="Proteomes" id="UP000268093">
    <property type="component" value="Unassembled WGS sequence"/>
</dbReference>
<protein>
    <submittedName>
        <fullName evidence="2">Uncharacterized protein</fullName>
    </submittedName>
</protein>
<sequence length="111" mass="12246">MLMFAYSKPWAIHQRRILLSPSSHRSPNPLSNLSSDLSLAQIKVSSTPRTSQPLQSPLGSHPPALAPDQSYVPEFMFLAAWRDLAAHSVEPSGACGGIHRDRAMVMKRSRI</sequence>
<keyword evidence="3" id="KW-1185">Reference proteome</keyword>
<evidence type="ECO:0000313" key="2">
    <source>
        <dbReference type="EMBL" id="RUP51515.1"/>
    </source>
</evidence>
<proteinExistence type="predicted"/>
<gene>
    <name evidence="2" type="ORF">BC936DRAFT_147744</name>
</gene>
<accession>A0A433DL30</accession>
<organism evidence="2 3">
    <name type="scientific">Jimgerdemannia flammicorona</name>
    <dbReference type="NCBI Taxonomy" id="994334"/>
    <lineage>
        <taxon>Eukaryota</taxon>
        <taxon>Fungi</taxon>
        <taxon>Fungi incertae sedis</taxon>
        <taxon>Mucoromycota</taxon>
        <taxon>Mucoromycotina</taxon>
        <taxon>Endogonomycetes</taxon>
        <taxon>Endogonales</taxon>
        <taxon>Endogonaceae</taxon>
        <taxon>Jimgerdemannia</taxon>
    </lineage>
</organism>
<evidence type="ECO:0000313" key="3">
    <source>
        <dbReference type="Proteomes" id="UP000268093"/>
    </source>
</evidence>
<evidence type="ECO:0000256" key="1">
    <source>
        <dbReference type="SAM" id="MobiDB-lite"/>
    </source>
</evidence>
<dbReference type="AlphaFoldDB" id="A0A433DL30"/>
<feature type="region of interest" description="Disordered" evidence="1">
    <location>
        <begin position="44"/>
        <end position="66"/>
    </location>
</feature>
<comment type="caution">
    <text evidence="2">The sequence shown here is derived from an EMBL/GenBank/DDBJ whole genome shotgun (WGS) entry which is preliminary data.</text>
</comment>
<feature type="compositionally biased region" description="Polar residues" evidence="1">
    <location>
        <begin position="44"/>
        <end position="58"/>
    </location>
</feature>
<name>A0A433DL30_9FUNG</name>